<sequence>MTGVWEERTECTAGSDSPQDGDDVCGICCDSGRAAGWNLLSERLAAGSEQLWTAGRSNCWEVPGGGGEDREGPRSLLYFAEGLLEVGKGHQRAPAPLVPRFWGSTRAGPWARPAAAGRPKELREDGAGEGSTPRCWDVDDHEVAGNPKLGRAGWRMRVPARQDQGAGTGPVQSSALHTACPAIAIQLPCTEIRCGVALPSEQVMSAAAGQGASAGAL</sequence>
<keyword evidence="4" id="KW-1185">Reference proteome</keyword>
<dbReference type="HOGENOM" id="CLU_1272369_0_0_1"/>
<gene>
    <name evidence="3" type="primary">20351762</name>
    <name evidence="2" type="ORF">GGTG_11304</name>
</gene>
<reference evidence="2" key="3">
    <citation type="submission" date="2010-09" db="EMBL/GenBank/DDBJ databases">
        <title>Annotation of Gaeumannomyces graminis var. tritici R3-111a-1.</title>
        <authorList>
            <consortium name="The Broad Institute Genome Sequencing Platform"/>
            <person name="Ma L.-J."/>
            <person name="Dead R."/>
            <person name="Young S.K."/>
            <person name="Zeng Q."/>
            <person name="Gargeya S."/>
            <person name="Fitzgerald M."/>
            <person name="Haas B."/>
            <person name="Abouelleil A."/>
            <person name="Alvarado L."/>
            <person name="Arachchi H.M."/>
            <person name="Berlin A."/>
            <person name="Brown A."/>
            <person name="Chapman S.B."/>
            <person name="Chen Z."/>
            <person name="Dunbar C."/>
            <person name="Freedman E."/>
            <person name="Gearin G."/>
            <person name="Gellesch M."/>
            <person name="Goldberg J."/>
            <person name="Griggs A."/>
            <person name="Gujja S."/>
            <person name="Heiman D."/>
            <person name="Howarth C."/>
            <person name="Larson L."/>
            <person name="Lui A."/>
            <person name="MacDonald P.J.P."/>
            <person name="Mehta T."/>
            <person name="Montmayeur A."/>
            <person name="Murphy C."/>
            <person name="Neiman D."/>
            <person name="Pearson M."/>
            <person name="Priest M."/>
            <person name="Roberts A."/>
            <person name="Saif S."/>
            <person name="Shea T."/>
            <person name="Shenoy N."/>
            <person name="Sisk P."/>
            <person name="Stolte C."/>
            <person name="Sykes S."/>
            <person name="Yandava C."/>
            <person name="Wortman J."/>
            <person name="Nusbaum C."/>
            <person name="Birren B."/>
        </authorList>
    </citation>
    <scope>NUCLEOTIDE SEQUENCE</scope>
    <source>
        <strain evidence="2">R3-111a-1</strain>
    </source>
</reference>
<dbReference type="EMBL" id="GL385400">
    <property type="protein sequence ID" value="EJT72056.1"/>
    <property type="molecule type" value="Genomic_DNA"/>
</dbReference>
<evidence type="ECO:0000256" key="1">
    <source>
        <dbReference type="SAM" id="MobiDB-lite"/>
    </source>
</evidence>
<dbReference type="VEuPathDB" id="FungiDB:GGTG_11304"/>
<reference evidence="4" key="1">
    <citation type="submission" date="2010-07" db="EMBL/GenBank/DDBJ databases">
        <title>The genome sequence of Gaeumannomyces graminis var. tritici strain R3-111a-1.</title>
        <authorList>
            <consortium name="The Broad Institute Genome Sequencing Platform"/>
            <person name="Ma L.-J."/>
            <person name="Dead R."/>
            <person name="Young S."/>
            <person name="Zeng Q."/>
            <person name="Koehrsen M."/>
            <person name="Alvarado L."/>
            <person name="Berlin A."/>
            <person name="Chapman S.B."/>
            <person name="Chen Z."/>
            <person name="Freedman E."/>
            <person name="Gellesch M."/>
            <person name="Goldberg J."/>
            <person name="Griggs A."/>
            <person name="Gujja S."/>
            <person name="Heilman E.R."/>
            <person name="Heiman D."/>
            <person name="Hepburn T."/>
            <person name="Howarth C."/>
            <person name="Jen D."/>
            <person name="Larson L."/>
            <person name="Mehta T."/>
            <person name="Neiman D."/>
            <person name="Pearson M."/>
            <person name="Roberts A."/>
            <person name="Saif S."/>
            <person name="Shea T."/>
            <person name="Shenoy N."/>
            <person name="Sisk P."/>
            <person name="Stolte C."/>
            <person name="Sykes S."/>
            <person name="Walk T."/>
            <person name="White J."/>
            <person name="Yandava C."/>
            <person name="Haas B."/>
            <person name="Nusbaum C."/>
            <person name="Birren B."/>
        </authorList>
    </citation>
    <scope>NUCLEOTIDE SEQUENCE [LARGE SCALE GENOMIC DNA]</scope>
    <source>
        <strain evidence="4">R3-111a-1</strain>
    </source>
</reference>
<reference evidence="2" key="2">
    <citation type="submission" date="2010-07" db="EMBL/GenBank/DDBJ databases">
        <authorList>
            <consortium name="The Broad Institute Genome Sequencing Platform"/>
            <consortium name="Broad Institute Genome Sequencing Center for Infectious Disease"/>
            <person name="Ma L.-J."/>
            <person name="Dead R."/>
            <person name="Young S."/>
            <person name="Zeng Q."/>
            <person name="Koehrsen M."/>
            <person name="Alvarado L."/>
            <person name="Berlin A."/>
            <person name="Chapman S.B."/>
            <person name="Chen Z."/>
            <person name="Freedman E."/>
            <person name="Gellesch M."/>
            <person name="Goldberg J."/>
            <person name="Griggs A."/>
            <person name="Gujja S."/>
            <person name="Heilman E.R."/>
            <person name="Heiman D."/>
            <person name="Hepburn T."/>
            <person name="Howarth C."/>
            <person name="Jen D."/>
            <person name="Larson L."/>
            <person name="Mehta T."/>
            <person name="Neiman D."/>
            <person name="Pearson M."/>
            <person name="Roberts A."/>
            <person name="Saif S."/>
            <person name="Shea T."/>
            <person name="Shenoy N."/>
            <person name="Sisk P."/>
            <person name="Stolte C."/>
            <person name="Sykes S."/>
            <person name="Walk T."/>
            <person name="White J."/>
            <person name="Yandava C."/>
            <person name="Haas B."/>
            <person name="Nusbaum C."/>
            <person name="Birren B."/>
        </authorList>
    </citation>
    <scope>NUCLEOTIDE SEQUENCE</scope>
    <source>
        <strain evidence="2">R3-111a-1</strain>
    </source>
</reference>
<organism evidence="2">
    <name type="scientific">Gaeumannomyces tritici (strain R3-111a-1)</name>
    <name type="common">Wheat and barley take-all root rot fungus</name>
    <name type="synonym">Gaeumannomyces graminis var. tritici</name>
    <dbReference type="NCBI Taxonomy" id="644352"/>
    <lineage>
        <taxon>Eukaryota</taxon>
        <taxon>Fungi</taxon>
        <taxon>Dikarya</taxon>
        <taxon>Ascomycota</taxon>
        <taxon>Pezizomycotina</taxon>
        <taxon>Sordariomycetes</taxon>
        <taxon>Sordariomycetidae</taxon>
        <taxon>Magnaporthales</taxon>
        <taxon>Magnaporthaceae</taxon>
        <taxon>Gaeumannomyces</taxon>
    </lineage>
</organism>
<dbReference type="Proteomes" id="UP000006039">
    <property type="component" value="Unassembled WGS sequence"/>
</dbReference>
<reference evidence="3" key="5">
    <citation type="submission" date="2018-04" db="UniProtKB">
        <authorList>
            <consortium name="EnsemblFungi"/>
        </authorList>
    </citation>
    <scope>IDENTIFICATION</scope>
    <source>
        <strain evidence="3">R3-111a-1</strain>
    </source>
</reference>
<evidence type="ECO:0000313" key="2">
    <source>
        <dbReference type="EMBL" id="EJT72056.1"/>
    </source>
</evidence>
<dbReference type="AlphaFoldDB" id="J3PCT6"/>
<dbReference type="EnsemblFungi" id="EJT72056">
    <property type="protein sequence ID" value="EJT72056"/>
    <property type="gene ID" value="GGTG_11304"/>
</dbReference>
<reference evidence="3" key="4">
    <citation type="journal article" date="2015" name="G3 (Bethesda)">
        <title>Genome sequences of three phytopathogenic species of the Magnaporthaceae family of fungi.</title>
        <authorList>
            <person name="Okagaki L.H."/>
            <person name="Nunes C.C."/>
            <person name="Sailsbery J."/>
            <person name="Clay B."/>
            <person name="Brown D."/>
            <person name="John T."/>
            <person name="Oh Y."/>
            <person name="Young N."/>
            <person name="Fitzgerald M."/>
            <person name="Haas B.J."/>
            <person name="Zeng Q."/>
            <person name="Young S."/>
            <person name="Adiconis X."/>
            <person name="Fan L."/>
            <person name="Levin J.Z."/>
            <person name="Mitchell T.K."/>
            <person name="Okubara P.A."/>
            <person name="Farman M.L."/>
            <person name="Kohn L.M."/>
            <person name="Birren B."/>
            <person name="Ma L.-J."/>
            <person name="Dean R.A."/>
        </authorList>
    </citation>
    <scope>NUCLEOTIDE SEQUENCE</scope>
    <source>
        <strain evidence="3">R3-111a-1</strain>
    </source>
</reference>
<feature type="compositionally biased region" description="Low complexity" evidence="1">
    <location>
        <begin position="106"/>
        <end position="117"/>
    </location>
</feature>
<accession>J3PCT6</accession>
<protein>
    <submittedName>
        <fullName evidence="2 3">Uncharacterized protein</fullName>
    </submittedName>
</protein>
<name>J3PCT6_GAET3</name>
<dbReference type="GeneID" id="20351762"/>
<evidence type="ECO:0000313" key="4">
    <source>
        <dbReference type="Proteomes" id="UP000006039"/>
    </source>
</evidence>
<feature type="region of interest" description="Disordered" evidence="1">
    <location>
        <begin position="106"/>
        <end position="141"/>
    </location>
</feature>
<proteinExistence type="predicted"/>
<dbReference type="RefSeq" id="XP_009227453.1">
    <property type="nucleotide sequence ID" value="XM_009229189.1"/>
</dbReference>
<evidence type="ECO:0000313" key="3">
    <source>
        <dbReference type="EnsemblFungi" id="EJT72056"/>
    </source>
</evidence>